<dbReference type="SMART" id="SM00052">
    <property type="entry name" value="EAL"/>
    <property type="match status" value="1"/>
</dbReference>
<name>A0A7C1ZIF5_9GAMM</name>
<gene>
    <name evidence="2" type="ORF">ENI26_11460</name>
</gene>
<comment type="caution">
    <text evidence="2">The sequence shown here is derived from an EMBL/GenBank/DDBJ whole genome shotgun (WGS) entry which is preliminary data.</text>
</comment>
<proteinExistence type="predicted"/>
<dbReference type="Proteomes" id="UP000886384">
    <property type="component" value="Unassembled WGS sequence"/>
</dbReference>
<evidence type="ECO:0000259" key="1">
    <source>
        <dbReference type="PROSITE" id="PS50883"/>
    </source>
</evidence>
<dbReference type="EMBL" id="DRHY01000258">
    <property type="protein sequence ID" value="HEC74968.1"/>
    <property type="molecule type" value="Genomic_DNA"/>
</dbReference>
<dbReference type="InterPro" id="IPR035919">
    <property type="entry name" value="EAL_sf"/>
</dbReference>
<dbReference type="CDD" id="cd01948">
    <property type="entry name" value="EAL"/>
    <property type="match status" value="1"/>
</dbReference>
<dbReference type="AlphaFoldDB" id="A0A7C1ZIF5"/>
<dbReference type="InterPro" id="IPR050706">
    <property type="entry name" value="Cyclic-di-GMP_PDE-like"/>
</dbReference>
<dbReference type="GO" id="GO:0071111">
    <property type="term" value="F:cyclic-guanylate-specific phosphodiesterase activity"/>
    <property type="evidence" value="ECO:0007669"/>
    <property type="project" value="InterPro"/>
</dbReference>
<reference evidence="2" key="1">
    <citation type="journal article" date="2020" name="mSystems">
        <title>Genome- and Community-Level Interaction Insights into Carbon Utilization and Element Cycling Functions of Hydrothermarchaeota in Hydrothermal Sediment.</title>
        <authorList>
            <person name="Zhou Z."/>
            <person name="Liu Y."/>
            <person name="Xu W."/>
            <person name="Pan J."/>
            <person name="Luo Z.H."/>
            <person name="Li M."/>
        </authorList>
    </citation>
    <scope>NUCLEOTIDE SEQUENCE [LARGE SCALE GENOMIC DNA]</scope>
    <source>
        <strain evidence="2">HyVt-380</strain>
    </source>
</reference>
<dbReference type="PROSITE" id="PS50883">
    <property type="entry name" value="EAL"/>
    <property type="match status" value="1"/>
</dbReference>
<dbReference type="SUPFAM" id="SSF141868">
    <property type="entry name" value="EAL domain-like"/>
    <property type="match status" value="1"/>
</dbReference>
<dbReference type="PANTHER" id="PTHR33121">
    <property type="entry name" value="CYCLIC DI-GMP PHOSPHODIESTERASE PDEF"/>
    <property type="match status" value="1"/>
</dbReference>
<protein>
    <submittedName>
        <fullName evidence="2">EAL domain-containing protein</fullName>
    </submittedName>
</protein>
<accession>A0A7C1ZIF5</accession>
<feature type="non-terminal residue" evidence="2">
    <location>
        <position position="1"/>
    </location>
</feature>
<sequence>YYFDQAIRVAAIKKAVELELDSVLSINFFPNAVYRPETCIRTTLKACDEYGFPTEKIMFEVTEVERVIDHQHLKNIFSYYNKKGFITAIDDFGAGFSGLNLISDWQPNVVKLDMKLIQNIHTDTTRQILTESILNFTSKMNIQVICEGIEKVEEFDTLKAMGVHLFQGYYFARPKFEGLAEVDLSLL</sequence>
<organism evidence="2">
    <name type="scientific">Methylophaga aminisulfidivorans</name>
    <dbReference type="NCBI Taxonomy" id="230105"/>
    <lineage>
        <taxon>Bacteria</taxon>
        <taxon>Pseudomonadati</taxon>
        <taxon>Pseudomonadota</taxon>
        <taxon>Gammaproteobacteria</taxon>
        <taxon>Thiotrichales</taxon>
        <taxon>Piscirickettsiaceae</taxon>
        <taxon>Methylophaga</taxon>
    </lineage>
</organism>
<dbReference type="PANTHER" id="PTHR33121:SF15">
    <property type="entry name" value="BLUE LIGHT- AND TEMPERATURE-REGULATED ANTIREPRESSOR BLUF"/>
    <property type="match status" value="1"/>
</dbReference>
<dbReference type="InterPro" id="IPR001633">
    <property type="entry name" value="EAL_dom"/>
</dbReference>
<dbReference type="Pfam" id="PF00563">
    <property type="entry name" value="EAL"/>
    <property type="match status" value="1"/>
</dbReference>
<feature type="domain" description="EAL" evidence="1">
    <location>
        <begin position="1"/>
        <end position="187"/>
    </location>
</feature>
<dbReference type="Gene3D" id="3.20.20.450">
    <property type="entry name" value="EAL domain"/>
    <property type="match status" value="1"/>
</dbReference>
<evidence type="ECO:0000313" key="2">
    <source>
        <dbReference type="EMBL" id="HEC74968.1"/>
    </source>
</evidence>